<dbReference type="GO" id="GO:0005975">
    <property type="term" value="P:carbohydrate metabolic process"/>
    <property type="evidence" value="ECO:0007669"/>
    <property type="project" value="InterPro"/>
</dbReference>
<dbReference type="PANTHER" id="PTHR10963">
    <property type="entry name" value="GLYCOSYL HYDROLASE-RELATED"/>
    <property type="match status" value="1"/>
</dbReference>
<dbReference type="GO" id="GO:0004553">
    <property type="term" value="F:hydrolase activity, hydrolyzing O-glycosyl compounds"/>
    <property type="evidence" value="ECO:0007669"/>
    <property type="project" value="InterPro"/>
</dbReference>
<comment type="similarity">
    <text evidence="1">Belongs to the glycosyl hydrolase 16 family.</text>
</comment>
<dbReference type="PROSITE" id="PS51762">
    <property type="entry name" value="GH16_2"/>
    <property type="match status" value="1"/>
</dbReference>
<reference evidence="4 5" key="1">
    <citation type="submission" date="2016-10" db="EMBL/GenBank/DDBJ databases">
        <authorList>
            <person name="de Groot N.N."/>
        </authorList>
    </citation>
    <scope>NUCLEOTIDE SEQUENCE [LARGE SCALE GENOMIC DNA]</scope>
    <source>
        <strain evidence="4 5">DSM 28286</strain>
    </source>
</reference>
<evidence type="ECO:0000313" key="5">
    <source>
        <dbReference type="Proteomes" id="UP000199031"/>
    </source>
</evidence>
<dbReference type="InterPro" id="IPR013320">
    <property type="entry name" value="ConA-like_dom_sf"/>
</dbReference>
<feature type="domain" description="GH16" evidence="3">
    <location>
        <begin position="20"/>
        <end position="275"/>
    </location>
</feature>
<dbReference type="CDD" id="cd08023">
    <property type="entry name" value="GH16_laminarinase_like"/>
    <property type="match status" value="1"/>
</dbReference>
<proteinExistence type="inferred from homology"/>
<dbReference type="Proteomes" id="UP000199031">
    <property type="component" value="Unassembled WGS sequence"/>
</dbReference>
<dbReference type="PANTHER" id="PTHR10963:SF55">
    <property type="entry name" value="GLYCOSIDE HYDROLASE FAMILY 16 PROTEIN"/>
    <property type="match status" value="1"/>
</dbReference>
<keyword evidence="4" id="KW-0378">Hydrolase</keyword>
<dbReference type="AlphaFoldDB" id="A0A1I5WB73"/>
<dbReference type="STRING" id="1465490.SAMN05444277_10668"/>
<sequence length="275" mass="32002">MGRTIGFVLLMAMCSSVQAQHDKNITEGYKLVWADEFNKDGAPDPANWSYEKGFVRNEEHQWYQPENAYCKNGYLIIEAKKENKPNPNYMEGSKDWRTNRKNIEYTSASIITKNKQQWLYGRFEMRGKIDVSKGMWPAWWMLGVNKRWPSNGEIDIMEYYRDSLLANIATGTATPNKAYWYSKKKPVDAAWASQFHVWRMDWDSTAIALYVDDSLMLKVPMNDLVNKDGSGFNPFKQPQYMLFDFAIGGMNGGDPSQTTYPKKFEVDYVRVYQKD</sequence>
<dbReference type="EMBL" id="FOXQ01000006">
    <property type="protein sequence ID" value="SFQ16915.1"/>
    <property type="molecule type" value="Genomic_DNA"/>
</dbReference>
<dbReference type="RefSeq" id="WP_090658339.1">
    <property type="nucleotide sequence ID" value="NZ_FOXQ01000006.1"/>
</dbReference>
<organism evidence="4 5">
    <name type="scientific">Parafilimonas terrae</name>
    <dbReference type="NCBI Taxonomy" id="1465490"/>
    <lineage>
        <taxon>Bacteria</taxon>
        <taxon>Pseudomonadati</taxon>
        <taxon>Bacteroidota</taxon>
        <taxon>Chitinophagia</taxon>
        <taxon>Chitinophagales</taxon>
        <taxon>Chitinophagaceae</taxon>
        <taxon>Parafilimonas</taxon>
    </lineage>
</organism>
<name>A0A1I5WB73_9BACT</name>
<dbReference type="InterPro" id="IPR050546">
    <property type="entry name" value="Glycosyl_Hydrlase_16"/>
</dbReference>
<evidence type="ECO:0000259" key="3">
    <source>
        <dbReference type="PROSITE" id="PS51762"/>
    </source>
</evidence>
<gene>
    <name evidence="4" type="ORF">SAMN05444277_10668</name>
</gene>
<keyword evidence="2" id="KW-0732">Signal</keyword>
<dbReference type="SUPFAM" id="SSF49899">
    <property type="entry name" value="Concanavalin A-like lectins/glucanases"/>
    <property type="match status" value="1"/>
</dbReference>
<feature type="chain" id="PRO_5011773953" evidence="2">
    <location>
        <begin position="20"/>
        <end position="275"/>
    </location>
</feature>
<dbReference type="InterPro" id="IPR000757">
    <property type="entry name" value="Beta-glucanase-like"/>
</dbReference>
<dbReference type="OrthoDB" id="9809583at2"/>
<keyword evidence="5" id="KW-1185">Reference proteome</keyword>
<evidence type="ECO:0000313" key="4">
    <source>
        <dbReference type="EMBL" id="SFQ16915.1"/>
    </source>
</evidence>
<dbReference type="Pfam" id="PF00722">
    <property type="entry name" value="Glyco_hydro_16"/>
    <property type="match status" value="1"/>
</dbReference>
<dbReference type="Gene3D" id="2.60.120.200">
    <property type="match status" value="1"/>
</dbReference>
<evidence type="ECO:0000256" key="1">
    <source>
        <dbReference type="ARBA" id="ARBA00006865"/>
    </source>
</evidence>
<accession>A0A1I5WB73</accession>
<evidence type="ECO:0000256" key="2">
    <source>
        <dbReference type="SAM" id="SignalP"/>
    </source>
</evidence>
<protein>
    <submittedName>
        <fullName evidence="4">Glycosyl hydrolases family 16</fullName>
    </submittedName>
</protein>
<feature type="signal peptide" evidence="2">
    <location>
        <begin position="1"/>
        <end position="19"/>
    </location>
</feature>